<evidence type="ECO:0000313" key="5">
    <source>
        <dbReference type="Proteomes" id="UP000480178"/>
    </source>
</evidence>
<reference evidence="4 5" key="1">
    <citation type="submission" date="2020-01" db="EMBL/GenBank/DDBJ databases">
        <authorList>
            <person name="Kim M.K."/>
        </authorList>
    </citation>
    <scope>NUCLEOTIDE SEQUENCE [LARGE SCALE GENOMIC DNA]</scope>
    <source>
        <strain evidence="4 5">172606-1</strain>
    </source>
</reference>
<dbReference type="InterPro" id="IPR027806">
    <property type="entry name" value="HARBI1_dom"/>
</dbReference>
<evidence type="ECO:0000256" key="2">
    <source>
        <dbReference type="ARBA" id="ARBA00022723"/>
    </source>
</evidence>
<dbReference type="KEGG" id="rhoz:GXP67_03450"/>
<sequence length="130" mass="14997">MICDKNKRILFVSSCYGGKVHDFTIFKELCTGFDFSKMKVYVDLGFLGIKKVIKYKQLFIPHKASKKHPLTRDQKEANCTYSKTRVGIENAIAKIKSFFILRSKNRIRIANKLNDTIGICSLLSNFKLMH</sequence>
<accession>A0A6C0GWX1</accession>
<dbReference type="EMBL" id="CP048222">
    <property type="protein sequence ID" value="QHT71872.1"/>
    <property type="molecule type" value="Genomic_DNA"/>
</dbReference>
<dbReference type="AlphaFoldDB" id="A0A6C0GWX1"/>
<evidence type="ECO:0000256" key="1">
    <source>
        <dbReference type="ARBA" id="ARBA00001968"/>
    </source>
</evidence>
<evidence type="ECO:0000259" key="3">
    <source>
        <dbReference type="Pfam" id="PF13359"/>
    </source>
</evidence>
<dbReference type="Proteomes" id="UP000480178">
    <property type="component" value="Chromosome"/>
</dbReference>
<evidence type="ECO:0000313" key="4">
    <source>
        <dbReference type="EMBL" id="QHT71872.1"/>
    </source>
</evidence>
<comment type="cofactor">
    <cofactor evidence="1">
        <name>a divalent metal cation</name>
        <dbReference type="ChEBI" id="CHEBI:60240"/>
    </cofactor>
</comment>
<dbReference type="Pfam" id="PF13359">
    <property type="entry name" value="DDE_Tnp_4"/>
    <property type="match status" value="1"/>
</dbReference>
<keyword evidence="5" id="KW-1185">Reference proteome</keyword>
<organism evidence="4 5">
    <name type="scientific">Rhodocytophaga rosea</name>
    <dbReference type="NCBI Taxonomy" id="2704465"/>
    <lineage>
        <taxon>Bacteria</taxon>
        <taxon>Pseudomonadati</taxon>
        <taxon>Bacteroidota</taxon>
        <taxon>Cytophagia</taxon>
        <taxon>Cytophagales</taxon>
        <taxon>Rhodocytophagaceae</taxon>
        <taxon>Rhodocytophaga</taxon>
    </lineage>
</organism>
<dbReference type="GO" id="GO:0046872">
    <property type="term" value="F:metal ion binding"/>
    <property type="evidence" value="ECO:0007669"/>
    <property type="project" value="UniProtKB-KW"/>
</dbReference>
<name>A0A6C0GWX1_9BACT</name>
<proteinExistence type="predicted"/>
<feature type="domain" description="DDE Tnp4" evidence="3">
    <location>
        <begin position="2"/>
        <end position="125"/>
    </location>
</feature>
<protein>
    <submittedName>
        <fullName evidence="4">Transposase family protein</fullName>
    </submittedName>
</protein>
<keyword evidence="2" id="KW-0479">Metal-binding</keyword>
<gene>
    <name evidence="4" type="ORF">GXP67_03450</name>
</gene>